<proteinExistence type="predicted"/>
<dbReference type="PROSITE" id="PS50102">
    <property type="entry name" value="RRM"/>
    <property type="match status" value="2"/>
</dbReference>
<dbReference type="Pfam" id="PF00076">
    <property type="entry name" value="RRM_1"/>
    <property type="match status" value="1"/>
</dbReference>
<evidence type="ECO:0000313" key="7">
    <source>
        <dbReference type="EMBL" id="GBE60614.1"/>
    </source>
</evidence>
<accession>A0A2H6KCA4</accession>
<dbReference type="GO" id="GO:0008380">
    <property type="term" value="P:RNA splicing"/>
    <property type="evidence" value="ECO:0007669"/>
    <property type="project" value="UniProtKB-KW"/>
</dbReference>
<dbReference type="CDD" id="cd12232">
    <property type="entry name" value="RRM3_U2AF65"/>
    <property type="match status" value="1"/>
</dbReference>
<gene>
    <name evidence="7" type="ORF">BOVATA_021070</name>
</gene>
<feature type="region of interest" description="Disordered" evidence="5">
    <location>
        <begin position="1"/>
        <end position="58"/>
    </location>
</feature>
<keyword evidence="8" id="KW-1185">Reference proteome</keyword>
<dbReference type="InterPro" id="IPR035979">
    <property type="entry name" value="RBD_domain_sf"/>
</dbReference>
<sequence>MDADNTSEKAKTEQHNNATLLKRRRRTRESKWDIPDEVPEAVGDLADKPVNDGQKKRQRRLYVGNLPPGTNYKDLMSFLLAALRLSDDLSETNGATPPISKTEIFNVDQGYCFLEFSTAELADVCFKLDGINYKGHTLKIRRPIEYGTTSSSDDTKVFVQNIPPTMSDADIKTLLEKHGKLSSANLVKDLKTGQNKGYGFFEYDDSRAAKMAVCHLNGHVVDKHALSVKHAAFSYFASGGKLTDSKATNLPNSVTQTILSNPLLGLQMQSGRRTGAQPSRVVQLLNIVFHEDLIHDKKYHELKNAIIEEAKKYGHLEDVVIPRPNDDLSYREGVGKVFLKFGDDVSGRRAQYMLNGRVFDRKRVVCAAFFPLERFARGKYTLV</sequence>
<keyword evidence="1" id="KW-0507">mRNA processing</keyword>
<dbReference type="GeneID" id="39874384"/>
<dbReference type="OrthoDB" id="10266058at2759"/>
<dbReference type="Proteomes" id="UP000236319">
    <property type="component" value="Unassembled WGS sequence"/>
</dbReference>
<name>A0A2H6KCA4_9APIC</name>
<evidence type="ECO:0000256" key="4">
    <source>
        <dbReference type="PROSITE-ProRule" id="PRU00176"/>
    </source>
</evidence>
<organism evidence="7 8">
    <name type="scientific">Babesia ovata</name>
    <dbReference type="NCBI Taxonomy" id="189622"/>
    <lineage>
        <taxon>Eukaryota</taxon>
        <taxon>Sar</taxon>
        <taxon>Alveolata</taxon>
        <taxon>Apicomplexa</taxon>
        <taxon>Aconoidasida</taxon>
        <taxon>Piroplasmida</taxon>
        <taxon>Babesiidae</taxon>
        <taxon>Babesia</taxon>
    </lineage>
</organism>
<dbReference type="InterPro" id="IPR000504">
    <property type="entry name" value="RRM_dom"/>
</dbReference>
<feature type="compositionally biased region" description="Basic and acidic residues" evidence="5">
    <location>
        <begin position="1"/>
        <end position="14"/>
    </location>
</feature>
<dbReference type="AlphaFoldDB" id="A0A2H6KCA4"/>
<feature type="domain" description="RRM" evidence="6">
    <location>
        <begin position="59"/>
        <end position="145"/>
    </location>
</feature>
<dbReference type="RefSeq" id="XP_028866857.1">
    <property type="nucleotide sequence ID" value="XM_029011024.1"/>
</dbReference>
<dbReference type="Gene3D" id="3.30.70.330">
    <property type="match status" value="3"/>
</dbReference>
<feature type="domain" description="RRM" evidence="6">
    <location>
        <begin position="155"/>
        <end position="233"/>
    </location>
</feature>
<dbReference type="SUPFAM" id="SSF54928">
    <property type="entry name" value="RNA-binding domain, RBD"/>
    <property type="match status" value="2"/>
</dbReference>
<evidence type="ECO:0000256" key="5">
    <source>
        <dbReference type="SAM" id="MobiDB-lite"/>
    </source>
</evidence>
<evidence type="ECO:0000256" key="2">
    <source>
        <dbReference type="ARBA" id="ARBA00022884"/>
    </source>
</evidence>
<dbReference type="PANTHER" id="PTHR23139">
    <property type="entry name" value="RNA-BINDING PROTEIN"/>
    <property type="match status" value="1"/>
</dbReference>
<reference evidence="7 8" key="1">
    <citation type="journal article" date="2017" name="BMC Genomics">
        <title>Whole-genome assembly of Babesia ovata and comparative genomics between closely related pathogens.</title>
        <authorList>
            <person name="Yamagishi J."/>
            <person name="Asada M."/>
            <person name="Hakimi H."/>
            <person name="Tanaka T.Q."/>
            <person name="Sugimoto C."/>
            <person name="Kawazu S."/>
        </authorList>
    </citation>
    <scope>NUCLEOTIDE SEQUENCE [LARGE SCALE GENOMIC DNA]</scope>
    <source>
        <strain evidence="7 8">Miyake</strain>
    </source>
</reference>
<keyword evidence="2 4" id="KW-0694">RNA-binding</keyword>
<dbReference type="GO" id="GO:0003723">
    <property type="term" value="F:RNA binding"/>
    <property type="evidence" value="ECO:0007669"/>
    <property type="project" value="UniProtKB-UniRule"/>
</dbReference>
<evidence type="ECO:0000259" key="6">
    <source>
        <dbReference type="PROSITE" id="PS50102"/>
    </source>
</evidence>
<evidence type="ECO:0000313" key="8">
    <source>
        <dbReference type="Proteomes" id="UP000236319"/>
    </source>
</evidence>
<protein>
    <submittedName>
        <fullName evidence="7">U2 snRNP auxilliary large splicing factor subfamily protein</fullName>
    </submittedName>
</protein>
<dbReference type="InterPro" id="IPR012677">
    <property type="entry name" value="Nucleotide-bd_a/b_plait_sf"/>
</dbReference>
<evidence type="ECO:0000256" key="1">
    <source>
        <dbReference type="ARBA" id="ARBA00022664"/>
    </source>
</evidence>
<keyword evidence="3" id="KW-0508">mRNA splicing</keyword>
<feature type="compositionally biased region" description="Basic and acidic residues" evidence="5">
    <location>
        <begin position="45"/>
        <end position="55"/>
    </location>
</feature>
<dbReference type="VEuPathDB" id="PiroplasmaDB:BOVATA_021070"/>
<dbReference type="GO" id="GO:0006397">
    <property type="term" value="P:mRNA processing"/>
    <property type="evidence" value="ECO:0007669"/>
    <property type="project" value="UniProtKB-KW"/>
</dbReference>
<evidence type="ECO:0000256" key="3">
    <source>
        <dbReference type="ARBA" id="ARBA00023187"/>
    </source>
</evidence>
<dbReference type="SMART" id="SM00360">
    <property type="entry name" value="RRM"/>
    <property type="match status" value="2"/>
</dbReference>
<comment type="caution">
    <text evidence="7">The sequence shown here is derived from an EMBL/GenBank/DDBJ whole genome shotgun (WGS) entry which is preliminary data.</text>
</comment>
<dbReference type="EMBL" id="BDSA01000002">
    <property type="protein sequence ID" value="GBE60614.1"/>
    <property type="molecule type" value="Genomic_DNA"/>
</dbReference>
<dbReference type="FunFam" id="3.30.70.330:FF:000097">
    <property type="entry name" value="U2 snRNP auxiliary factor large subunit"/>
    <property type="match status" value="1"/>
</dbReference>